<feature type="domain" description="THIF-type NAD/FAD binding fold" evidence="1">
    <location>
        <begin position="65"/>
        <end position="278"/>
    </location>
</feature>
<dbReference type="AlphaFoldDB" id="A0A1B7X8U1"/>
<dbReference type="InterPro" id="IPR000594">
    <property type="entry name" value="ThiF_NAD_FAD-bd"/>
</dbReference>
<reference evidence="2 3" key="1">
    <citation type="submission" date="2015-01" db="EMBL/GenBank/DDBJ databases">
        <title>Desulfovibrio sp. JC271 draft genome sequence.</title>
        <authorList>
            <person name="Shivani Y."/>
            <person name="Subhash Y."/>
            <person name="Sasikala C."/>
            <person name="Ramana C.V."/>
        </authorList>
    </citation>
    <scope>NUCLEOTIDE SEQUENCE [LARGE SCALE GENOMIC DNA]</scope>
    <source>
        <strain evidence="2 3">JC271</strain>
    </source>
</reference>
<sequence>MNSNFVLSHAIQEASEQLTIPDGRTISTVTVKTVEAFSKAEGCSFIEIEKAALEQNVLPERYVRNFSLLSMKDQMTLLCSKVFVVGLGGLGGHVIEQLARLGVGTIVGADGDFFEPTNLNRQLNATFESLGEKKAKRAERRLRCVNPSCTFIGVDHFLQGDALVDYAKHVDLVVDCLGGLDTRLELQEAAAACEVPLVTAAVAGLTGYVGTILPGNTGPAELLGSGGAAEDVLGTPAPAVAVAASLQANEVLKTLCWDKPSSSLLFFDLMDMNFQNVTL</sequence>
<dbReference type="STRING" id="1560234.SP90_15970"/>
<dbReference type="OrthoDB" id="9804286at2"/>
<proteinExistence type="predicted"/>
<dbReference type="Pfam" id="PF00899">
    <property type="entry name" value="ThiF"/>
    <property type="match status" value="1"/>
</dbReference>
<dbReference type="GO" id="GO:0061504">
    <property type="term" value="P:cyclic threonylcarbamoyladenosine biosynthetic process"/>
    <property type="evidence" value="ECO:0007669"/>
    <property type="project" value="TreeGrafter"/>
</dbReference>
<accession>A0A1B7X8U1</accession>
<comment type="caution">
    <text evidence="2">The sequence shown here is derived from an EMBL/GenBank/DDBJ whole genome shotgun (WGS) entry which is preliminary data.</text>
</comment>
<evidence type="ECO:0000259" key="1">
    <source>
        <dbReference type="Pfam" id="PF00899"/>
    </source>
</evidence>
<protein>
    <recommendedName>
        <fullName evidence="1">THIF-type NAD/FAD binding fold domain-containing protein</fullName>
    </recommendedName>
</protein>
<evidence type="ECO:0000313" key="2">
    <source>
        <dbReference type="EMBL" id="OBQ45793.1"/>
    </source>
</evidence>
<dbReference type="Proteomes" id="UP000091979">
    <property type="component" value="Unassembled WGS sequence"/>
</dbReference>
<dbReference type="PANTHER" id="PTHR43267:SF1">
    <property type="entry name" value="TRNA THREONYLCARBAMOYLADENOSINE DEHYDRATASE"/>
    <property type="match status" value="1"/>
</dbReference>
<dbReference type="SUPFAM" id="SSF69572">
    <property type="entry name" value="Activating enzymes of the ubiquitin-like proteins"/>
    <property type="match status" value="1"/>
</dbReference>
<dbReference type="GO" id="GO:0061503">
    <property type="term" value="F:tRNA threonylcarbamoyladenosine dehydratase"/>
    <property type="evidence" value="ECO:0007669"/>
    <property type="project" value="TreeGrafter"/>
</dbReference>
<dbReference type="Gene3D" id="3.40.50.720">
    <property type="entry name" value="NAD(P)-binding Rossmann-like Domain"/>
    <property type="match status" value="1"/>
</dbReference>
<gene>
    <name evidence="2" type="ORF">SP90_15970</name>
</gene>
<evidence type="ECO:0000313" key="3">
    <source>
        <dbReference type="Proteomes" id="UP000091979"/>
    </source>
</evidence>
<dbReference type="InterPro" id="IPR035985">
    <property type="entry name" value="Ubiquitin-activating_enz"/>
</dbReference>
<dbReference type="EMBL" id="JXMS01000040">
    <property type="protein sequence ID" value="OBQ45793.1"/>
    <property type="molecule type" value="Genomic_DNA"/>
</dbReference>
<dbReference type="InterPro" id="IPR045886">
    <property type="entry name" value="ThiF/MoeB/HesA"/>
</dbReference>
<dbReference type="PATRIC" id="fig|1560234.3.peg.2668"/>
<keyword evidence="3" id="KW-1185">Reference proteome</keyword>
<dbReference type="RefSeq" id="WP_066858686.1">
    <property type="nucleotide sequence ID" value="NZ_JXMS01000040.1"/>
</dbReference>
<name>A0A1B7X8U1_9BACT</name>
<organism evidence="2 3">
    <name type="scientific">Halodesulfovibrio spirochaetisodalis</name>
    <dbReference type="NCBI Taxonomy" id="1560234"/>
    <lineage>
        <taxon>Bacteria</taxon>
        <taxon>Pseudomonadati</taxon>
        <taxon>Thermodesulfobacteriota</taxon>
        <taxon>Desulfovibrionia</taxon>
        <taxon>Desulfovibrionales</taxon>
        <taxon>Desulfovibrionaceae</taxon>
        <taxon>Halodesulfovibrio</taxon>
    </lineage>
</organism>
<dbReference type="GO" id="GO:0008641">
    <property type="term" value="F:ubiquitin-like modifier activating enzyme activity"/>
    <property type="evidence" value="ECO:0007669"/>
    <property type="project" value="InterPro"/>
</dbReference>
<dbReference type="PANTHER" id="PTHR43267">
    <property type="entry name" value="TRNA THREONYLCARBAMOYLADENOSINE DEHYDRATASE"/>
    <property type="match status" value="1"/>
</dbReference>